<organism evidence="2 3">
    <name type="scientific">Mucuna pruriens</name>
    <name type="common">Velvet bean</name>
    <name type="synonym">Dolichos pruriens</name>
    <dbReference type="NCBI Taxonomy" id="157652"/>
    <lineage>
        <taxon>Eukaryota</taxon>
        <taxon>Viridiplantae</taxon>
        <taxon>Streptophyta</taxon>
        <taxon>Embryophyta</taxon>
        <taxon>Tracheophyta</taxon>
        <taxon>Spermatophyta</taxon>
        <taxon>Magnoliopsida</taxon>
        <taxon>eudicotyledons</taxon>
        <taxon>Gunneridae</taxon>
        <taxon>Pentapetalae</taxon>
        <taxon>rosids</taxon>
        <taxon>fabids</taxon>
        <taxon>Fabales</taxon>
        <taxon>Fabaceae</taxon>
        <taxon>Papilionoideae</taxon>
        <taxon>50 kb inversion clade</taxon>
        <taxon>NPAAA clade</taxon>
        <taxon>indigoferoid/millettioid clade</taxon>
        <taxon>Phaseoleae</taxon>
        <taxon>Mucuna</taxon>
    </lineage>
</organism>
<feature type="compositionally biased region" description="Basic residues" evidence="1">
    <location>
        <begin position="93"/>
        <end position="106"/>
    </location>
</feature>
<feature type="non-terminal residue" evidence="2">
    <location>
        <position position="1"/>
    </location>
</feature>
<reference evidence="2" key="1">
    <citation type="submission" date="2018-05" db="EMBL/GenBank/DDBJ databases">
        <title>Draft genome of Mucuna pruriens seed.</title>
        <authorList>
            <person name="Nnadi N.E."/>
            <person name="Vos R."/>
            <person name="Hasami M.H."/>
            <person name="Devisetty U.K."/>
            <person name="Aguiy J.C."/>
        </authorList>
    </citation>
    <scope>NUCLEOTIDE SEQUENCE [LARGE SCALE GENOMIC DNA]</scope>
    <source>
        <strain evidence="2">JCA_2017</strain>
    </source>
</reference>
<name>A0A371EVY5_MUCPR</name>
<dbReference type="OrthoDB" id="1750196at2759"/>
<gene>
    <name evidence="2" type="ORF">CR513_50612</name>
</gene>
<comment type="caution">
    <text evidence="2">The sequence shown here is derived from an EMBL/GenBank/DDBJ whole genome shotgun (WGS) entry which is preliminary data.</text>
</comment>
<feature type="compositionally biased region" description="Basic and acidic residues" evidence="1">
    <location>
        <begin position="38"/>
        <end position="52"/>
    </location>
</feature>
<sequence length="113" mass="12892">MERDIITMFIDTLPSLHYDRIVGNVAFNFADLVRRLHQETHVGKEERRDQRRTGRAGLPPGEGKCSLIPDTDPSRIQINNSAISTIHSPMSTVRRRWGSHQHKASIAKHEETP</sequence>
<dbReference type="EMBL" id="QJKJ01011809">
    <property type="protein sequence ID" value="RDX70173.1"/>
    <property type="molecule type" value="Genomic_DNA"/>
</dbReference>
<evidence type="ECO:0000313" key="2">
    <source>
        <dbReference type="EMBL" id="RDX70173.1"/>
    </source>
</evidence>
<dbReference type="AlphaFoldDB" id="A0A371EVY5"/>
<dbReference type="Proteomes" id="UP000257109">
    <property type="component" value="Unassembled WGS sequence"/>
</dbReference>
<evidence type="ECO:0000256" key="1">
    <source>
        <dbReference type="SAM" id="MobiDB-lite"/>
    </source>
</evidence>
<feature type="region of interest" description="Disordered" evidence="1">
    <location>
        <begin position="38"/>
        <end position="74"/>
    </location>
</feature>
<evidence type="ECO:0000313" key="3">
    <source>
        <dbReference type="Proteomes" id="UP000257109"/>
    </source>
</evidence>
<keyword evidence="3" id="KW-1185">Reference proteome</keyword>
<accession>A0A371EVY5</accession>
<protein>
    <submittedName>
        <fullName evidence="2">Uncharacterized protein</fullName>
    </submittedName>
</protein>
<proteinExistence type="predicted"/>
<feature type="region of interest" description="Disordered" evidence="1">
    <location>
        <begin position="89"/>
        <end position="113"/>
    </location>
</feature>